<feature type="domain" description="HTH lacI-type" evidence="4">
    <location>
        <begin position="3"/>
        <end position="57"/>
    </location>
</feature>
<dbReference type="PROSITE" id="PS50943">
    <property type="entry name" value="HTH_CROC1"/>
    <property type="match status" value="1"/>
</dbReference>
<dbReference type="STRING" id="83771.SAMN02910357_01197"/>
<keyword evidence="3" id="KW-0804">Transcription</keyword>
<dbReference type="InterPro" id="IPR010982">
    <property type="entry name" value="Lambda_DNA-bd_dom_sf"/>
</dbReference>
<evidence type="ECO:0000259" key="5">
    <source>
        <dbReference type="PROSITE" id="PS50943"/>
    </source>
</evidence>
<feature type="domain" description="HTH cro/C1-type" evidence="5">
    <location>
        <begin position="4"/>
        <end position="47"/>
    </location>
</feature>
<sequence length="342" mass="37780">MSVTLKDLAKASGVSIGTVSRALNDKNEVSAKTSERIRQLAQELGYIPNRAGRALSSQKSINYVGIVIPSINSPFFDDIKKGIDMALKEFKDLGIDVIIKEQEGWSVDTQIKALDELENSGCKAFVLCSVDSEEIRNKIAELSDKGYPVVLLNNDLPGTKRLCFVGPDYLKSGKVAAAMVDKCHPGIPLKILVVVGYKSHLGHKTRLDGFISEMKSRRQDYEIVDVIEGNDQDIITQQVTMKAFMKHPDVNVVYMATGSGVSGLGAAIIADSEHKRFILACDEIYTTKELVKNDIIDFVICQSPVVQGYQVIKKLHDYLNKIGNLPEDYIVDTVIKVKSHFD</sequence>
<dbReference type="PROSITE" id="PS50932">
    <property type="entry name" value="HTH_LACI_2"/>
    <property type="match status" value="1"/>
</dbReference>
<dbReference type="InterPro" id="IPR000843">
    <property type="entry name" value="HTH_LacI"/>
</dbReference>
<dbReference type="Gene3D" id="3.40.50.2300">
    <property type="match status" value="2"/>
</dbReference>
<gene>
    <name evidence="6" type="ORF">SAMN02745213_01979</name>
</gene>
<dbReference type="PANTHER" id="PTHR30146:SF109">
    <property type="entry name" value="HTH-TYPE TRANSCRIPTIONAL REGULATOR GALS"/>
    <property type="match status" value="1"/>
</dbReference>
<dbReference type="CDD" id="cd01392">
    <property type="entry name" value="HTH_LacI"/>
    <property type="match status" value="1"/>
</dbReference>
<reference evidence="7" key="1">
    <citation type="submission" date="2017-02" db="EMBL/GenBank/DDBJ databases">
        <authorList>
            <person name="Varghese N."/>
            <person name="Submissions S."/>
        </authorList>
    </citation>
    <scope>NUCLEOTIDE SEQUENCE [LARGE SCALE GENOMIC DNA]</scope>
    <source>
        <strain evidence="7">DSM 3072</strain>
    </source>
</reference>
<dbReference type="AlphaFoldDB" id="A0A1T4VS78"/>
<dbReference type="RefSeq" id="WP_031491252.1">
    <property type="nucleotide sequence ID" value="NZ_FUXX01000044.1"/>
</dbReference>
<dbReference type="SMART" id="SM00354">
    <property type="entry name" value="HTH_LACI"/>
    <property type="match status" value="1"/>
</dbReference>
<evidence type="ECO:0000259" key="4">
    <source>
        <dbReference type="PROSITE" id="PS50932"/>
    </source>
</evidence>
<keyword evidence="1" id="KW-0805">Transcription regulation</keyword>
<dbReference type="EMBL" id="FUXX01000044">
    <property type="protein sequence ID" value="SKA67797.1"/>
    <property type="molecule type" value="Genomic_DNA"/>
</dbReference>
<evidence type="ECO:0000256" key="2">
    <source>
        <dbReference type="ARBA" id="ARBA00023125"/>
    </source>
</evidence>
<accession>A0A1T4VS78</accession>
<evidence type="ECO:0000313" key="6">
    <source>
        <dbReference type="EMBL" id="SKA67797.1"/>
    </source>
</evidence>
<name>A0A1T4VS78_9GAMM</name>
<proteinExistence type="predicted"/>
<dbReference type="Proteomes" id="UP000242432">
    <property type="component" value="Unassembled WGS sequence"/>
</dbReference>
<organism evidence="6 7">
    <name type="scientific">Succinivibrio dextrinosolvens DSM 3072</name>
    <dbReference type="NCBI Taxonomy" id="1123324"/>
    <lineage>
        <taxon>Bacteria</taxon>
        <taxon>Pseudomonadati</taxon>
        <taxon>Pseudomonadota</taxon>
        <taxon>Gammaproteobacteria</taxon>
        <taxon>Aeromonadales</taxon>
        <taxon>Succinivibrionaceae</taxon>
        <taxon>Succinivibrio</taxon>
    </lineage>
</organism>
<dbReference type="Pfam" id="PF13407">
    <property type="entry name" value="Peripla_BP_4"/>
    <property type="match status" value="1"/>
</dbReference>
<dbReference type="SUPFAM" id="SSF47413">
    <property type="entry name" value="lambda repressor-like DNA-binding domains"/>
    <property type="match status" value="1"/>
</dbReference>
<keyword evidence="2" id="KW-0238">DNA-binding</keyword>
<dbReference type="Pfam" id="PF00356">
    <property type="entry name" value="LacI"/>
    <property type="match status" value="1"/>
</dbReference>
<dbReference type="GO" id="GO:0000976">
    <property type="term" value="F:transcription cis-regulatory region binding"/>
    <property type="evidence" value="ECO:0007669"/>
    <property type="project" value="TreeGrafter"/>
</dbReference>
<dbReference type="InterPro" id="IPR028082">
    <property type="entry name" value="Peripla_BP_I"/>
</dbReference>
<dbReference type="GO" id="GO:0055085">
    <property type="term" value="P:transmembrane transport"/>
    <property type="evidence" value="ECO:0007669"/>
    <property type="project" value="UniProtKB-ARBA"/>
</dbReference>
<evidence type="ECO:0000256" key="3">
    <source>
        <dbReference type="ARBA" id="ARBA00023163"/>
    </source>
</evidence>
<dbReference type="InterPro" id="IPR025997">
    <property type="entry name" value="SBP_2_dom"/>
</dbReference>
<evidence type="ECO:0000256" key="1">
    <source>
        <dbReference type="ARBA" id="ARBA00023015"/>
    </source>
</evidence>
<dbReference type="CDD" id="cd06307">
    <property type="entry name" value="PBP1_sugar_binding"/>
    <property type="match status" value="1"/>
</dbReference>
<dbReference type="PANTHER" id="PTHR30146">
    <property type="entry name" value="LACI-RELATED TRANSCRIPTIONAL REPRESSOR"/>
    <property type="match status" value="1"/>
</dbReference>
<dbReference type="SUPFAM" id="SSF53822">
    <property type="entry name" value="Periplasmic binding protein-like I"/>
    <property type="match status" value="1"/>
</dbReference>
<protein>
    <submittedName>
        <fullName evidence="6">Transcriptional regulator, LacI family</fullName>
    </submittedName>
</protein>
<keyword evidence="7" id="KW-1185">Reference proteome</keyword>
<dbReference type="Gene3D" id="1.10.260.40">
    <property type="entry name" value="lambda repressor-like DNA-binding domains"/>
    <property type="match status" value="1"/>
</dbReference>
<dbReference type="PROSITE" id="PS00356">
    <property type="entry name" value="HTH_LACI_1"/>
    <property type="match status" value="1"/>
</dbReference>
<dbReference type="GO" id="GO:0003700">
    <property type="term" value="F:DNA-binding transcription factor activity"/>
    <property type="evidence" value="ECO:0007669"/>
    <property type="project" value="TreeGrafter"/>
</dbReference>
<evidence type="ECO:0000313" key="7">
    <source>
        <dbReference type="Proteomes" id="UP000242432"/>
    </source>
</evidence>
<dbReference type="InterPro" id="IPR001387">
    <property type="entry name" value="Cro/C1-type_HTH"/>
</dbReference>